<feature type="chain" id="PRO_5039373368" evidence="2">
    <location>
        <begin position="21"/>
        <end position="137"/>
    </location>
</feature>
<sequence length="137" mass="14462">MKLDMVRRALDIVVSATAIAALTLTGCGTDNNAPSGKGSSGKPAVDCGGKNELTAEGSTAQQNAIALFNRAWASHAQAKAWPTTRPARAPAGNSSSPVMSTSPDRTRRWPPARSRQRPSAATEIRRGTCRWCSGRSR</sequence>
<evidence type="ECO:0000313" key="3">
    <source>
        <dbReference type="EMBL" id="EUA23630.1"/>
    </source>
</evidence>
<evidence type="ECO:0000256" key="1">
    <source>
        <dbReference type="SAM" id="MobiDB-lite"/>
    </source>
</evidence>
<feature type="region of interest" description="Disordered" evidence="1">
    <location>
        <begin position="78"/>
        <end position="125"/>
    </location>
</feature>
<proteinExistence type="predicted"/>
<dbReference type="AlphaFoldDB" id="X7ZYB9"/>
<organism evidence="3">
    <name type="scientific">Mycobacterium xenopi 4042</name>
    <dbReference type="NCBI Taxonomy" id="1299334"/>
    <lineage>
        <taxon>Bacteria</taxon>
        <taxon>Bacillati</taxon>
        <taxon>Actinomycetota</taxon>
        <taxon>Actinomycetes</taxon>
        <taxon>Mycobacteriales</taxon>
        <taxon>Mycobacteriaceae</taxon>
        <taxon>Mycobacterium</taxon>
    </lineage>
</organism>
<evidence type="ECO:0000256" key="2">
    <source>
        <dbReference type="SAM" id="SignalP"/>
    </source>
</evidence>
<accession>X7ZYB9</accession>
<dbReference type="PATRIC" id="fig|1299334.3.peg.7183"/>
<comment type="caution">
    <text evidence="3">The sequence shown here is derived from an EMBL/GenBank/DDBJ whole genome shotgun (WGS) entry which is preliminary data.</text>
</comment>
<dbReference type="EMBL" id="JAOB01000069">
    <property type="protein sequence ID" value="EUA23630.1"/>
    <property type="molecule type" value="Genomic_DNA"/>
</dbReference>
<keyword evidence="2" id="KW-0732">Signal</keyword>
<name>X7ZYB9_MYCXE</name>
<protein>
    <submittedName>
        <fullName evidence="3">Phosphate-binding pstS 3 domain protein</fullName>
    </submittedName>
</protein>
<feature type="compositionally biased region" description="Low complexity" evidence="1">
    <location>
        <begin position="82"/>
        <end position="91"/>
    </location>
</feature>
<feature type="compositionally biased region" description="Polar residues" evidence="1">
    <location>
        <begin position="92"/>
        <end position="103"/>
    </location>
</feature>
<reference evidence="3" key="1">
    <citation type="submission" date="2014-01" db="EMBL/GenBank/DDBJ databases">
        <authorList>
            <person name="Brown-Elliot B."/>
            <person name="Wallace R."/>
            <person name="Lenaerts A."/>
            <person name="Ordway D."/>
            <person name="DeGroote M.A."/>
            <person name="Parker T."/>
            <person name="Sizemore C."/>
            <person name="Tallon L.J."/>
            <person name="Sadzewicz L.K."/>
            <person name="Sengamalay N."/>
            <person name="Fraser C.M."/>
            <person name="Hine E."/>
            <person name="Shefchek K.A."/>
            <person name="Das S.P."/>
            <person name="Tettelin H."/>
        </authorList>
    </citation>
    <scope>NUCLEOTIDE SEQUENCE [LARGE SCALE GENOMIC DNA]</scope>
    <source>
        <strain evidence="3">4042</strain>
    </source>
</reference>
<feature type="region of interest" description="Disordered" evidence="1">
    <location>
        <begin position="26"/>
        <end position="51"/>
    </location>
</feature>
<gene>
    <name evidence="3" type="ORF">I553_5228</name>
</gene>
<dbReference type="PROSITE" id="PS51257">
    <property type="entry name" value="PROKAR_LIPOPROTEIN"/>
    <property type="match status" value="1"/>
</dbReference>
<feature type="signal peptide" evidence="2">
    <location>
        <begin position="1"/>
        <end position="20"/>
    </location>
</feature>